<protein>
    <submittedName>
        <fullName evidence="2">Phage holin family protein</fullName>
    </submittedName>
</protein>
<keyword evidence="3" id="KW-1185">Reference proteome</keyword>
<dbReference type="Proteomes" id="UP000824504">
    <property type="component" value="Chromosome"/>
</dbReference>
<reference evidence="2 3" key="1">
    <citation type="submission" date="2021-07" db="EMBL/GenBank/DDBJ databases">
        <title>complete genome sequencing of Tessaracoccus sp.J1M15.</title>
        <authorList>
            <person name="Bae J.-W."/>
            <person name="Kim D.-y."/>
        </authorList>
    </citation>
    <scope>NUCLEOTIDE SEQUENCE [LARGE SCALE GENOMIC DNA]</scope>
    <source>
        <strain evidence="2 3">J1M15</strain>
    </source>
</reference>
<keyword evidence="1" id="KW-0472">Membrane</keyword>
<keyword evidence="1" id="KW-1133">Transmembrane helix</keyword>
<dbReference type="EMBL" id="CP079216">
    <property type="protein sequence ID" value="QXT62154.1"/>
    <property type="molecule type" value="Genomic_DNA"/>
</dbReference>
<gene>
    <name evidence="2" type="ORF">KDB89_10295</name>
</gene>
<proteinExistence type="predicted"/>
<feature type="transmembrane region" description="Helical" evidence="1">
    <location>
        <begin position="58"/>
        <end position="79"/>
    </location>
</feature>
<name>A0ABX8SGT7_9ACTN</name>
<dbReference type="Pfam" id="PF04020">
    <property type="entry name" value="Phage_holin_4_2"/>
    <property type="match status" value="1"/>
</dbReference>
<keyword evidence="1" id="KW-0812">Transmembrane</keyword>
<evidence type="ECO:0000256" key="1">
    <source>
        <dbReference type="SAM" id="Phobius"/>
    </source>
</evidence>
<feature type="transmembrane region" description="Helical" evidence="1">
    <location>
        <begin position="99"/>
        <end position="120"/>
    </location>
</feature>
<dbReference type="InterPro" id="IPR007165">
    <property type="entry name" value="Phage_holin_4_2"/>
</dbReference>
<dbReference type="RefSeq" id="WP_219080758.1">
    <property type="nucleotide sequence ID" value="NZ_CP079216.1"/>
</dbReference>
<dbReference type="PANTHER" id="PTHR37309:SF1">
    <property type="entry name" value="SLR0284 PROTEIN"/>
    <property type="match status" value="1"/>
</dbReference>
<sequence>MEFITRLVVTAAATAVAVWLVPGVELTAVDTADKVITLLVVALIFGLVNAFIRPVVTFFSGCLVLITFGLFLLVINALMLELTSWAAGTLGLGFHVEGFWPAFWGSVIISIVGAALGALLDPDRA</sequence>
<evidence type="ECO:0000313" key="2">
    <source>
        <dbReference type="EMBL" id="QXT62154.1"/>
    </source>
</evidence>
<organism evidence="2 3">
    <name type="scientific">Tessaracoccus palaemonis</name>
    <dbReference type="NCBI Taxonomy" id="2829499"/>
    <lineage>
        <taxon>Bacteria</taxon>
        <taxon>Bacillati</taxon>
        <taxon>Actinomycetota</taxon>
        <taxon>Actinomycetes</taxon>
        <taxon>Propionibacteriales</taxon>
        <taxon>Propionibacteriaceae</taxon>
        <taxon>Tessaracoccus</taxon>
    </lineage>
</organism>
<evidence type="ECO:0000313" key="3">
    <source>
        <dbReference type="Proteomes" id="UP000824504"/>
    </source>
</evidence>
<feature type="transmembrane region" description="Helical" evidence="1">
    <location>
        <begin position="33"/>
        <end position="51"/>
    </location>
</feature>
<dbReference type="PANTHER" id="PTHR37309">
    <property type="entry name" value="SLR0284 PROTEIN"/>
    <property type="match status" value="1"/>
</dbReference>
<accession>A0ABX8SGT7</accession>